<evidence type="ECO:0000313" key="2">
    <source>
        <dbReference type="Proteomes" id="UP000320390"/>
    </source>
</evidence>
<dbReference type="AlphaFoldDB" id="A0A518EV79"/>
<proteinExistence type="predicted"/>
<reference evidence="1 2" key="1">
    <citation type="submission" date="2019-02" db="EMBL/GenBank/DDBJ databases">
        <title>Deep-cultivation of Planctomycetes and their phenomic and genomic characterization uncovers novel biology.</title>
        <authorList>
            <person name="Wiegand S."/>
            <person name="Jogler M."/>
            <person name="Boedeker C."/>
            <person name="Pinto D."/>
            <person name="Vollmers J."/>
            <person name="Rivas-Marin E."/>
            <person name="Kohn T."/>
            <person name="Peeters S.H."/>
            <person name="Heuer A."/>
            <person name="Rast P."/>
            <person name="Oberbeckmann S."/>
            <person name="Bunk B."/>
            <person name="Jeske O."/>
            <person name="Meyerdierks A."/>
            <person name="Storesund J.E."/>
            <person name="Kallscheuer N."/>
            <person name="Luecker S."/>
            <person name="Lage O.M."/>
            <person name="Pohl T."/>
            <person name="Merkel B.J."/>
            <person name="Hornburger P."/>
            <person name="Mueller R.-W."/>
            <person name="Bruemmer F."/>
            <person name="Labrenz M."/>
            <person name="Spormann A.M."/>
            <person name="Op den Camp H."/>
            <person name="Overmann J."/>
            <person name="Amann R."/>
            <person name="Jetten M.S.M."/>
            <person name="Mascher T."/>
            <person name="Medema M.H."/>
            <person name="Devos D.P."/>
            <person name="Kaster A.-K."/>
            <person name="Ovreas L."/>
            <person name="Rohde M."/>
            <person name="Galperin M.Y."/>
            <person name="Jogler C."/>
        </authorList>
    </citation>
    <scope>NUCLEOTIDE SEQUENCE [LARGE SCALE GENOMIC DNA]</scope>
    <source>
        <strain evidence="1 2">Poly30</strain>
    </source>
</reference>
<evidence type="ECO:0000313" key="1">
    <source>
        <dbReference type="EMBL" id="QDV08006.1"/>
    </source>
</evidence>
<protein>
    <submittedName>
        <fullName evidence="1">Uncharacterized protein</fullName>
    </submittedName>
</protein>
<accession>A0A518EV79</accession>
<name>A0A518EV79_9BACT</name>
<keyword evidence="2" id="KW-1185">Reference proteome</keyword>
<sequence>MTTQVLDVIDWARDGGPFDSLLPGVKIPDIRWSNGDTSEAAGELGARVWYGRFGFGDVELQVSVPGVSLDELIGGSSDMCQVWVAFPLESVALGKTVLLERRRMESFIANYLAGFRELSAAVD</sequence>
<dbReference type="Proteomes" id="UP000320390">
    <property type="component" value="Chromosome"/>
</dbReference>
<gene>
    <name evidence="1" type="ORF">Poly30_35420</name>
</gene>
<dbReference type="EMBL" id="CP036434">
    <property type="protein sequence ID" value="QDV08006.1"/>
    <property type="molecule type" value="Genomic_DNA"/>
</dbReference>
<organism evidence="1 2">
    <name type="scientific">Saltatorellus ferox</name>
    <dbReference type="NCBI Taxonomy" id="2528018"/>
    <lineage>
        <taxon>Bacteria</taxon>
        <taxon>Pseudomonadati</taxon>
        <taxon>Planctomycetota</taxon>
        <taxon>Planctomycetia</taxon>
        <taxon>Planctomycetia incertae sedis</taxon>
        <taxon>Saltatorellus</taxon>
    </lineage>
</organism>